<dbReference type="PANTHER" id="PTHR43689:SF8">
    <property type="entry name" value="ALPHA_BETA-HYDROLASES SUPERFAMILY PROTEIN"/>
    <property type="match status" value="1"/>
</dbReference>
<feature type="domain" description="AB hydrolase-1" evidence="1">
    <location>
        <begin position="16"/>
        <end position="240"/>
    </location>
</feature>
<dbReference type="GO" id="GO:0016787">
    <property type="term" value="F:hydrolase activity"/>
    <property type="evidence" value="ECO:0007669"/>
    <property type="project" value="UniProtKB-KW"/>
</dbReference>
<dbReference type="OrthoDB" id="252464at2"/>
<sequence>MSDTGLVDKGEGPNAILFLHGLFGAPEHWRVMMESLADRYRVIAPQLPIDPHPDRRKYGMKTIGDLTDMVSRMVNDLELDSFVICGNSLGGLVAIDYCLQHPDVANGLVLAGSAGLFERSPIKGLRLHPTKEFVRSTISGILHNESLLTEELVDQWHAALTNRDYLRFLLRASRATRDRCVENELAELDLPTMIVWGSDDEITPPSVAKEFHRRIAGSRLSLINECGHAPNWERPDKFAELLEEFLPSCFQTQCGTG</sequence>
<dbReference type="EMBL" id="VRLW01000001">
    <property type="protein sequence ID" value="KAA1257860.1"/>
    <property type="molecule type" value="Genomic_DNA"/>
</dbReference>
<evidence type="ECO:0000313" key="3">
    <source>
        <dbReference type="Proteomes" id="UP000322699"/>
    </source>
</evidence>
<gene>
    <name evidence="2" type="primary">bphD</name>
    <name evidence="2" type="ORF">LF1_03500</name>
</gene>
<evidence type="ECO:0000259" key="1">
    <source>
        <dbReference type="Pfam" id="PF12697"/>
    </source>
</evidence>
<comment type="caution">
    <text evidence="2">The sequence shown here is derived from an EMBL/GenBank/DDBJ whole genome shotgun (WGS) entry which is preliminary data.</text>
</comment>
<organism evidence="2 3">
    <name type="scientific">Rubripirellula obstinata</name>
    <dbReference type="NCBI Taxonomy" id="406547"/>
    <lineage>
        <taxon>Bacteria</taxon>
        <taxon>Pseudomonadati</taxon>
        <taxon>Planctomycetota</taxon>
        <taxon>Planctomycetia</taxon>
        <taxon>Pirellulales</taxon>
        <taxon>Pirellulaceae</taxon>
        <taxon>Rubripirellula</taxon>
    </lineage>
</organism>
<keyword evidence="2" id="KW-0378">Hydrolase</keyword>
<dbReference type="Gene3D" id="3.40.50.1820">
    <property type="entry name" value="alpha/beta hydrolase"/>
    <property type="match status" value="1"/>
</dbReference>
<dbReference type="AlphaFoldDB" id="A0A5B1CE41"/>
<dbReference type="PANTHER" id="PTHR43689">
    <property type="entry name" value="HYDROLASE"/>
    <property type="match status" value="1"/>
</dbReference>
<name>A0A5B1CE41_9BACT</name>
<dbReference type="EC" id="3.7.1.8" evidence="2"/>
<dbReference type="SUPFAM" id="SSF53474">
    <property type="entry name" value="alpha/beta-Hydrolases"/>
    <property type="match status" value="1"/>
</dbReference>
<accession>A0A5B1CE41</accession>
<dbReference type="PRINTS" id="PR00111">
    <property type="entry name" value="ABHYDROLASE"/>
</dbReference>
<reference evidence="2 3" key="1">
    <citation type="submission" date="2019-08" db="EMBL/GenBank/DDBJ databases">
        <title>Deep-cultivation of Planctomycetes and their phenomic and genomic characterization uncovers novel biology.</title>
        <authorList>
            <person name="Wiegand S."/>
            <person name="Jogler M."/>
            <person name="Boedeker C."/>
            <person name="Pinto D."/>
            <person name="Vollmers J."/>
            <person name="Rivas-Marin E."/>
            <person name="Kohn T."/>
            <person name="Peeters S.H."/>
            <person name="Heuer A."/>
            <person name="Rast P."/>
            <person name="Oberbeckmann S."/>
            <person name="Bunk B."/>
            <person name="Jeske O."/>
            <person name="Meyerdierks A."/>
            <person name="Storesund J.E."/>
            <person name="Kallscheuer N."/>
            <person name="Luecker S."/>
            <person name="Lage O.M."/>
            <person name="Pohl T."/>
            <person name="Merkel B.J."/>
            <person name="Hornburger P."/>
            <person name="Mueller R.-W."/>
            <person name="Bruemmer F."/>
            <person name="Labrenz M."/>
            <person name="Spormann A.M."/>
            <person name="Op Den Camp H."/>
            <person name="Overmann J."/>
            <person name="Amann R."/>
            <person name="Jetten M.S.M."/>
            <person name="Mascher T."/>
            <person name="Medema M.H."/>
            <person name="Devos D.P."/>
            <person name="Kaster A.-K."/>
            <person name="Ovreas L."/>
            <person name="Rohde M."/>
            <person name="Galperin M.Y."/>
            <person name="Jogler C."/>
        </authorList>
    </citation>
    <scope>NUCLEOTIDE SEQUENCE [LARGE SCALE GENOMIC DNA]</scope>
    <source>
        <strain evidence="2 3">LF1</strain>
    </source>
</reference>
<evidence type="ECO:0000313" key="2">
    <source>
        <dbReference type="EMBL" id="KAA1257860.1"/>
    </source>
</evidence>
<proteinExistence type="predicted"/>
<keyword evidence="3" id="KW-1185">Reference proteome</keyword>
<protein>
    <submittedName>
        <fullName evidence="2">2-hydroxy-6-oxo-6-phenylhexa-2,4-dienoate hydrolase</fullName>
        <ecNumber evidence="2">3.7.1.8</ecNumber>
    </submittedName>
</protein>
<dbReference type="InterPro" id="IPR029058">
    <property type="entry name" value="AB_hydrolase_fold"/>
</dbReference>
<dbReference type="Proteomes" id="UP000322699">
    <property type="component" value="Unassembled WGS sequence"/>
</dbReference>
<dbReference type="InterPro" id="IPR000073">
    <property type="entry name" value="AB_hydrolase_1"/>
</dbReference>
<dbReference type="Pfam" id="PF12697">
    <property type="entry name" value="Abhydrolase_6"/>
    <property type="match status" value="1"/>
</dbReference>